<proteinExistence type="predicted"/>
<name>H6N802_MYCHN</name>
<keyword evidence="1" id="KW-0472">Membrane</keyword>
<dbReference type="STRING" id="1111676.MHC_04590"/>
<dbReference type="HOGENOM" id="CLU_113690_0_0_14"/>
<dbReference type="AlphaFoldDB" id="H6N802"/>
<accession>H6N802</accession>
<evidence type="ECO:0000313" key="3">
    <source>
        <dbReference type="Proteomes" id="UP000009135"/>
    </source>
</evidence>
<sequence length="218" mass="24598">MAVLMKIGVVIASIGGASAVGVAAVGGYHYLSHKENSVSIRSSLKDFKLISTLTGEALTKQWVAEFKSATNDIKEKIEELKNVTDEAEGGRKLASWCSKQMDLDSRKYPETFELVKKYCLVRDLSSQLKRNNKSVLDRKQDSDWKDVFQKRKTQKSTRSDVGIKDATWPTGNEKDDVDLLMIQTWCENTEKEEFLASDNNSKYDKLLKWCTADGKTLE</sequence>
<feature type="transmembrane region" description="Helical" evidence="1">
    <location>
        <begin position="7"/>
        <end position="31"/>
    </location>
</feature>
<gene>
    <name evidence="2" type="ordered locus">MHC_04590</name>
</gene>
<organism evidence="2 3">
    <name type="scientific">Mycoplasma haemocanis (strain Illinois)</name>
    <dbReference type="NCBI Taxonomy" id="1111676"/>
    <lineage>
        <taxon>Bacteria</taxon>
        <taxon>Bacillati</taxon>
        <taxon>Mycoplasmatota</taxon>
        <taxon>Mollicutes</taxon>
        <taxon>Mycoplasmataceae</taxon>
        <taxon>Mycoplasma</taxon>
    </lineage>
</organism>
<protein>
    <submittedName>
        <fullName evidence="2">Uncharacterized protein</fullName>
    </submittedName>
</protein>
<keyword evidence="1" id="KW-0812">Transmembrane</keyword>
<keyword evidence="3" id="KW-1185">Reference proteome</keyword>
<dbReference type="EMBL" id="CP003199">
    <property type="protein sequence ID" value="AEW45774.2"/>
    <property type="molecule type" value="Genomic_DNA"/>
</dbReference>
<dbReference type="KEGG" id="mhe:MHC_04590"/>
<dbReference type="Proteomes" id="UP000009135">
    <property type="component" value="Chromosome"/>
</dbReference>
<reference evidence="2 3" key="1">
    <citation type="journal article" date="2012" name="J. Bacteriol.">
        <title>Complete genome sequence of Mycoplasma haemocanis strain Illinois.</title>
        <authorList>
            <person name="do Nascimento N.C."/>
            <person name="Guimaraes A.M."/>
            <person name="Santos A.P."/>
            <person name="Sanmiguel P.J."/>
            <person name="Messick J.B."/>
        </authorList>
    </citation>
    <scope>NUCLEOTIDE SEQUENCE [LARGE SCALE GENOMIC DNA]</scope>
    <source>
        <strain evidence="2 3">Illinois</strain>
    </source>
</reference>
<keyword evidence="1" id="KW-1133">Transmembrane helix</keyword>
<evidence type="ECO:0000256" key="1">
    <source>
        <dbReference type="SAM" id="Phobius"/>
    </source>
</evidence>
<evidence type="ECO:0000313" key="2">
    <source>
        <dbReference type="EMBL" id="AEW45774.2"/>
    </source>
</evidence>